<dbReference type="EMBL" id="AGNL01046852">
    <property type="protein sequence ID" value="EJK47544.1"/>
    <property type="molecule type" value="Genomic_DNA"/>
</dbReference>
<feature type="region of interest" description="Disordered" evidence="1">
    <location>
        <begin position="1"/>
        <end position="41"/>
    </location>
</feature>
<name>K0R6H1_THAOC</name>
<protein>
    <submittedName>
        <fullName evidence="2">Uncharacterized protein</fullName>
    </submittedName>
</protein>
<reference evidence="2 3" key="1">
    <citation type="journal article" date="2012" name="Genome Biol.">
        <title>Genome and low-iron response of an oceanic diatom adapted to chronic iron limitation.</title>
        <authorList>
            <person name="Lommer M."/>
            <person name="Specht M."/>
            <person name="Roy A.S."/>
            <person name="Kraemer L."/>
            <person name="Andreson R."/>
            <person name="Gutowska M.A."/>
            <person name="Wolf J."/>
            <person name="Bergner S.V."/>
            <person name="Schilhabel M.B."/>
            <person name="Klostermeier U.C."/>
            <person name="Beiko R.G."/>
            <person name="Rosenstiel P."/>
            <person name="Hippler M."/>
            <person name="Laroche J."/>
        </authorList>
    </citation>
    <scope>NUCLEOTIDE SEQUENCE [LARGE SCALE GENOMIC DNA]</scope>
    <source>
        <strain evidence="2 3">CCMP1005</strain>
    </source>
</reference>
<sequence length="488" mass="52003">ARDEDVRPGQAAGGRGRGRRGLRRGPYRGVGGGGAQAAGGVAGRIARRVPRFATLELDDGHDASGDAVRLAERVREMAGGLKSDGDMANGEGGEPMDTEVSEAPAAEEDVRCRTKAEPFAVADPTLGKVDVDFDPDKVPLLTLLFEIERPSTGFAERWTLSSSSSSAGPGADGNDGKRKSPDERVVESLQHSLFCAGLFESMRGEATPPRPSAVVGAAALPRRRRRDGRQVAWLPRGGGRVVPPRPLVPGRGGRRRRRPPPVRGALPRGRGTGPARLRLAVGGQQRLAEPGPGQDALQGAPAPLPDLVPRAPHEDGGGGRGPSRRRQTRARTEEGQEGGDGGPPSAHTPELREPGVQAHLREEDTLDAPSRRRLAPRRRRRRLPRRHGSPVARDGVPRRPVEVHPPLPRRLSGRRDGRRLGTRHDGVAGGGVPVGRVRFGGGARALHKDGDSAVADSQRLTDSYYKPSRVCFSQACSTILLIVLSFVL</sequence>
<dbReference type="OrthoDB" id="47103at2759"/>
<dbReference type="Proteomes" id="UP000266841">
    <property type="component" value="Unassembled WGS sequence"/>
</dbReference>
<feature type="compositionally biased region" description="Basic residues" evidence="1">
    <location>
        <begin position="16"/>
        <end position="26"/>
    </location>
</feature>
<evidence type="ECO:0000313" key="3">
    <source>
        <dbReference type="Proteomes" id="UP000266841"/>
    </source>
</evidence>
<dbReference type="AlphaFoldDB" id="K0R6H1"/>
<evidence type="ECO:0000256" key="1">
    <source>
        <dbReference type="SAM" id="MobiDB-lite"/>
    </source>
</evidence>
<keyword evidence="3" id="KW-1185">Reference proteome</keyword>
<feature type="region of interest" description="Disordered" evidence="1">
    <location>
        <begin position="203"/>
        <end position="434"/>
    </location>
</feature>
<proteinExistence type="predicted"/>
<feature type="compositionally biased region" description="Gly residues" evidence="1">
    <location>
        <begin position="28"/>
        <end position="41"/>
    </location>
</feature>
<feature type="compositionally biased region" description="Basic and acidic residues" evidence="1">
    <location>
        <begin position="174"/>
        <end position="184"/>
    </location>
</feature>
<feature type="region of interest" description="Disordered" evidence="1">
    <location>
        <begin position="78"/>
        <end position="106"/>
    </location>
</feature>
<organism evidence="2 3">
    <name type="scientific">Thalassiosira oceanica</name>
    <name type="common">Marine diatom</name>
    <dbReference type="NCBI Taxonomy" id="159749"/>
    <lineage>
        <taxon>Eukaryota</taxon>
        <taxon>Sar</taxon>
        <taxon>Stramenopiles</taxon>
        <taxon>Ochrophyta</taxon>
        <taxon>Bacillariophyta</taxon>
        <taxon>Coscinodiscophyceae</taxon>
        <taxon>Thalassiosirophycidae</taxon>
        <taxon>Thalassiosirales</taxon>
        <taxon>Thalassiosiraceae</taxon>
        <taxon>Thalassiosira</taxon>
    </lineage>
</organism>
<gene>
    <name evidence="2" type="ORF">THAOC_33726</name>
</gene>
<feature type="compositionally biased region" description="Basic residues" evidence="1">
    <location>
        <begin position="371"/>
        <end position="388"/>
    </location>
</feature>
<feature type="compositionally biased region" description="Basic and acidic residues" evidence="1">
    <location>
        <begin position="349"/>
        <end position="363"/>
    </location>
</feature>
<dbReference type="eggNOG" id="ENOG502SIBR">
    <property type="taxonomic scope" value="Eukaryota"/>
</dbReference>
<feature type="region of interest" description="Disordered" evidence="1">
    <location>
        <begin position="156"/>
        <end position="184"/>
    </location>
</feature>
<accession>K0R6H1</accession>
<evidence type="ECO:0000313" key="2">
    <source>
        <dbReference type="EMBL" id="EJK47544.1"/>
    </source>
</evidence>
<feature type="non-terminal residue" evidence="2">
    <location>
        <position position="1"/>
    </location>
</feature>
<feature type="compositionally biased region" description="Basic and acidic residues" evidence="1">
    <location>
        <begin position="413"/>
        <end position="426"/>
    </location>
</feature>
<comment type="caution">
    <text evidence="2">The sequence shown here is derived from an EMBL/GenBank/DDBJ whole genome shotgun (WGS) entry which is preliminary data.</text>
</comment>